<dbReference type="PANTHER" id="PTHR43544">
    <property type="entry name" value="SHORT-CHAIN DEHYDROGENASE/REDUCTASE"/>
    <property type="match status" value="1"/>
</dbReference>
<dbReference type="PANTHER" id="PTHR43544:SF32">
    <property type="entry name" value="CHAIN DEHYDROGENASE, PUTATIVE (AFU_ORTHOLOGUE AFUA_5G01530)-RELATED"/>
    <property type="match status" value="1"/>
</dbReference>
<dbReference type="GO" id="GO:0019748">
    <property type="term" value="P:secondary metabolic process"/>
    <property type="evidence" value="ECO:0007669"/>
    <property type="project" value="TreeGrafter"/>
</dbReference>
<dbReference type="Pfam" id="PF00106">
    <property type="entry name" value="adh_short"/>
    <property type="match status" value="1"/>
</dbReference>
<dbReference type="InterPro" id="IPR051468">
    <property type="entry name" value="Fungal_SecMetab_SDRs"/>
</dbReference>
<dbReference type="GO" id="GO:0016491">
    <property type="term" value="F:oxidoreductase activity"/>
    <property type="evidence" value="ECO:0007669"/>
    <property type="project" value="TreeGrafter"/>
</dbReference>
<sequence length="217" mass="23004">MTTTKPLILITGASQNIGFETAQHLANTVDPSSLTPLILDITDDVSIAAAAQFVKDKFGKLDILINNAGVLGPPDPNASVRDTYRAVFEVNVFGVAVVNTTCLPLLRASTYHDRRIVNVTSALGQIGIAYSESSEYNARKFALPVYRSSKTALDMITAVDAVSLADEGILVVAAHPGYCKTSSNGYSGWKDPRQGALSIVRAATEGDPKDLFGRACG</sequence>
<dbReference type="EMBL" id="ML742030">
    <property type="protein sequence ID" value="KAE8154268.1"/>
    <property type="molecule type" value="Genomic_DNA"/>
</dbReference>
<proteinExistence type="inferred from homology"/>
<comment type="similarity">
    <text evidence="1 2">Belongs to the short-chain dehydrogenases/reductases (SDR) family.</text>
</comment>
<dbReference type="InterPro" id="IPR036291">
    <property type="entry name" value="NAD(P)-bd_dom_sf"/>
</dbReference>
<dbReference type="OrthoDB" id="191139at2759"/>
<dbReference type="GO" id="GO:0005737">
    <property type="term" value="C:cytoplasm"/>
    <property type="evidence" value="ECO:0007669"/>
    <property type="project" value="TreeGrafter"/>
</dbReference>
<evidence type="ECO:0000313" key="4">
    <source>
        <dbReference type="Proteomes" id="UP000325780"/>
    </source>
</evidence>
<dbReference type="SUPFAM" id="SSF51735">
    <property type="entry name" value="NAD(P)-binding Rossmann-fold domains"/>
    <property type="match status" value="1"/>
</dbReference>
<evidence type="ECO:0000313" key="3">
    <source>
        <dbReference type="EMBL" id="KAE8154268.1"/>
    </source>
</evidence>
<dbReference type="AlphaFoldDB" id="A0A5N6U6N4"/>
<dbReference type="PRINTS" id="PR00080">
    <property type="entry name" value="SDRFAMILY"/>
</dbReference>
<dbReference type="Gene3D" id="3.40.50.720">
    <property type="entry name" value="NAD(P)-binding Rossmann-like Domain"/>
    <property type="match status" value="1"/>
</dbReference>
<dbReference type="PRINTS" id="PR00081">
    <property type="entry name" value="GDHRDH"/>
</dbReference>
<dbReference type="Proteomes" id="UP000325780">
    <property type="component" value="Unassembled WGS sequence"/>
</dbReference>
<name>A0A5N6U6N4_ASPAV</name>
<evidence type="ECO:0000256" key="2">
    <source>
        <dbReference type="RuleBase" id="RU000363"/>
    </source>
</evidence>
<evidence type="ECO:0008006" key="5">
    <source>
        <dbReference type="Google" id="ProtNLM"/>
    </source>
</evidence>
<accession>A0A5N6U6N4</accession>
<protein>
    <recommendedName>
        <fullName evidence="5">Short chain dehydrogenase</fullName>
    </recommendedName>
</protein>
<evidence type="ECO:0000256" key="1">
    <source>
        <dbReference type="ARBA" id="ARBA00006484"/>
    </source>
</evidence>
<organism evidence="3 4">
    <name type="scientific">Aspergillus avenaceus</name>
    <dbReference type="NCBI Taxonomy" id="36643"/>
    <lineage>
        <taxon>Eukaryota</taxon>
        <taxon>Fungi</taxon>
        <taxon>Dikarya</taxon>
        <taxon>Ascomycota</taxon>
        <taxon>Pezizomycotina</taxon>
        <taxon>Eurotiomycetes</taxon>
        <taxon>Eurotiomycetidae</taxon>
        <taxon>Eurotiales</taxon>
        <taxon>Aspergillaceae</taxon>
        <taxon>Aspergillus</taxon>
        <taxon>Aspergillus subgen. Circumdati</taxon>
    </lineage>
</organism>
<reference evidence="3 4" key="1">
    <citation type="submission" date="2019-04" db="EMBL/GenBank/DDBJ databases">
        <title>Friends and foes A comparative genomics study of 23 Aspergillus species from section Flavi.</title>
        <authorList>
            <consortium name="DOE Joint Genome Institute"/>
            <person name="Kjaerbolling I."/>
            <person name="Vesth T."/>
            <person name="Frisvad J.C."/>
            <person name="Nybo J.L."/>
            <person name="Theobald S."/>
            <person name="Kildgaard S."/>
            <person name="Isbrandt T."/>
            <person name="Kuo A."/>
            <person name="Sato A."/>
            <person name="Lyhne E.K."/>
            <person name="Kogle M.E."/>
            <person name="Wiebenga A."/>
            <person name="Kun R.S."/>
            <person name="Lubbers R.J."/>
            <person name="Makela M.R."/>
            <person name="Barry K."/>
            <person name="Chovatia M."/>
            <person name="Clum A."/>
            <person name="Daum C."/>
            <person name="Haridas S."/>
            <person name="He G."/>
            <person name="LaButti K."/>
            <person name="Lipzen A."/>
            <person name="Mondo S."/>
            <person name="Riley R."/>
            <person name="Salamov A."/>
            <person name="Simmons B.A."/>
            <person name="Magnuson J.K."/>
            <person name="Henrissat B."/>
            <person name="Mortensen U.H."/>
            <person name="Larsen T.O."/>
            <person name="Devries R.P."/>
            <person name="Grigoriev I.V."/>
            <person name="Machida M."/>
            <person name="Baker S.E."/>
            <person name="Andersen M.R."/>
        </authorList>
    </citation>
    <scope>NUCLEOTIDE SEQUENCE [LARGE SCALE GENOMIC DNA]</scope>
    <source>
        <strain evidence="3 4">IBT 18842</strain>
    </source>
</reference>
<dbReference type="InterPro" id="IPR002347">
    <property type="entry name" value="SDR_fam"/>
</dbReference>
<keyword evidence="4" id="KW-1185">Reference proteome</keyword>
<gene>
    <name evidence="3" type="ORF">BDV25DRAFT_147815</name>
</gene>